<evidence type="ECO:0000256" key="9">
    <source>
        <dbReference type="ARBA" id="ARBA00023204"/>
    </source>
</evidence>
<dbReference type="GO" id="GO:0003697">
    <property type="term" value="F:single-stranded DNA binding"/>
    <property type="evidence" value="ECO:0007669"/>
    <property type="project" value="TreeGrafter"/>
</dbReference>
<dbReference type="Gene3D" id="3.60.10.10">
    <property type="entry name" value="Endonuclease/exonuclease/phosphatase"/>
    <property type="match status" value="1"/>
</dbReference>
<keyword evidence="14" id="KW-1185">Reference proteome</keyword>
<keyword evidence="7" id="KW-0378">Hydrolase</keyword>
<evidence type="ECO:0000313" key="13">
    <source>
        <dbReference type="EnsemblMetazoa" id="XP_028518444.1"/>
    </source>
</evidence>
<dbReference type="OrthoDB" id="9975959at2759"/>
<dbReference type="Pfam" id="PF14555">
    <property type="entry name" value="UBA_4"/>
    <property type="match status" value="1"/>
</dbReference>
<dbReference type="GO" id="GO:0004518">
    <property type="term" value="F:nuclease activity"/>
    <property type="evidence" value="ECO:0007669"/>
    <property type="project" value="UniProtKB-KW"/>
</dbReference>
<dbReference type="GeneID" id="110250592"/>
<keyword evidence="6" id="KW-0227">DNA damage</keyword>
<dbReference type="Gene3D" id="1.10.8.10">
    <property type="entry name" value="DNA helicase RuvA subunit, C-terminal domain"/>
    <property type="match status" value="1"/>
</dbReference>
<evidence type="ECO:0000256" key="8">
    <source>
        <dbReference type="ARBA" id="ARBA00022842"/>
    </source>
</evidence>
<evidence type="ECO:0000256" key="4">
    <source>
        <dbReference type="ARBA" id="ARBA00022722"/>
    </source>
</evidence>
<keyword evidence="5" id="KW-0479">Metal-binding</keyword>
<evidence type="ECO:0000256" key="11">
    <source>
        <dbReference type="SAM" id="MobiDB-lite"/>
    </source>
</evidence>
<feature type="region of interest" description="Disordered" evidence="11">
    <location>
        <begin position="58"/>
        <end position="85"/>
    </location>
</feature>
<feature type="compositionally biased region" description="Polar residues" evidence="11">
    <location>
        <begin position="73"/>
        <end position="85"/>
    </location>
</feature>
<dbReference type="SUPFAM" id="SSF46934">
    <property type="entry name" value="UBA-like"/>
    <property type="match status" value="1"/>
</dbReference>
<evidence type="ECO:0000259" key="12">
    <source>
        <dbReference type="Pfam" id="PF03372"/>
    </source>
</evidence>
<dbReference type="GO" id="GO:0070260">
    <property type="term" value="F:5'-tyrosyl-DNA phosphodiesterase activity"/>
    <property type="evidence" value="ECO:0007669"/>
    <property type="project" value="TreeGrafter"/>
</dbReference>
<comment type="cofactor">
    <cofactor evidence="2">
        <name>Mg(2+)</name>
        <dbReference type="ChEBI" id="CHEBI:18420"/>
    </cofactor>
</comment>
<keyword evidence="9" id="KW-0234">DNA repair</keyword>
<dbReference type="KEGG" id="epa:110250592"/>
<dbReference type="PANTHER" id="PTHR15822">
    <property type="entry name" value="TRAF AND TNF RECEPTOR-ASSOCIATED PROTEIN"/>
    <property type="match status" value="1"/>
</dbReference>
<evidence type="ECO:0000256" key="6">
    <source>
        <dbReference type="ARBA" id="ARBA00022763"/>
    </source>
</evidence>
<dbReference type="InterPro" id="IPR009060">
    <property type="entry name" value="UBA-like_sf"/>
</dbReference>
<evidence type="ECO:0000256" key="10">
    <source>
        <dbReference type="ARBA" id="ARBA00023242"/>
    </source>
</evidence>
<keyword evidence="10" id="KW-0539">Nucleus</keyword>
<feature type="domain" description="Endonuclease/exonuclease/phosphatase" evidence="12">
    <location>
        <begin position="97"/>
        <end position="147"/>
    </location>
</feature>
<dbReference type="EnsemblMetazoa" id="XM_028662643.1">
    <property type="protein sequence ID" value="XP_028518444.1"/>
    <property type="gene ID" value="LOC110250592"/>
</dbReference>
<dbReference type="GO" id="GO:0046872">
    <property type="term" value="F:metal ion binding"/>
    <property type="evidence" value="ECO:0007669"/>
    <property type="project" value="UniProtKB-KW"/>
</dbReference>
<dbReference type="OMA" id="LYKENCH"/>
<name>A0A913YTC7_EXADI</name>
<reference evidence="13" key="1">
    <citation type="submission" date="2022-11" db="UniProtKB">
        <authorList>
            <consortium name="EnsemblMetazoa"/>
        </authorList>
    </citation>
    <scope>IDENTIFICATION</scope>
</reference>
<dbReference type="SUPFAM" id="SSF56219">
    <property type="entry name" value="DNase I-like"/>
    <property type="match status" value="1"/>
</dbReference>
<dbReference type="Proteomes" id="UP000887567">
    <property type="component" value="Unplaced"/>
</dbReference>
<accession>A0A913YTC7</accession>
<protein>
    <recommendedName>
        <fullName evidence="12">Endonuclease/exonuclease/phosphatase domain-containing protein</fullName>
    </recommendedName>
</protein>
<keyword evidence="4" id="KW-0540">Nuclease</keyword>
<evidence type="ECO:0000256" key="1">
    <source>
        <dbReference type="ARBA" id="ARBA00001936"/>
    </source>
</evidence>
<proteinExistence type="predicted"/>
<comment type="subcellular location">
    <subcellularLocation>
        <location evidence="3">Nucleus</location>
        <location evidence="3">PML body</location>
    </subcellularLocation>
</comment>
<evidence type="ECO:0000256" key="2">
    <source>
        <dbReference type="ARBA" id="ARBA00001946"/>
    </source>
</evidence>
<evidence type="ECO:0000313" key="14">
    <source>
        <dbReference type="Proteomes" id="UP000887567"/>
    </source>
</evidence>
<dbReference type="GO" id="GO:0016605">
    <property type="term" value="C:PML body"/>
    <property type="evidence" value="ECO:0007669"/>
    <property type="project" value="UniProtKB-SubCell"/>
</dbReference>
<evidence type="ECO:0000256" key="5">
    <source>
        <dbReference type="ARBA" id="ARBA00022723"/>
    </source>
</evidence>
<dbReference type="AlphaFoldDB" id="A0A913YTC7"/>
<dbReference type="GO" id="GO:0006302">
    <property type="term" value="P:double-strand break repair"/>
    <property type="evidence" value="ECO:0007669"/>
    <property type="project" value="TreeGrafter"/>
</dbReference>
<comment type="cofactor">
    <cofactor evidence="1">
        <name>Mn(2+)</name>
        <dbReference type="ChEBI" id="CHEBI:29035"/>
    </cofactor>
</comment>
<dbReference type="Pfam" id="PF03372">
    <property type="entry name" value="Exo_endo_phos"/>
    <property type="match status" value="1"/>
</dbReference>
<keyword evidence="8" id="KW-0460">Magnesium</keyword>
<dbReference type="RefSeq" id="XP_028518444.1">
    <property type="nucleotide sequence ID" value="XM_028662643.1"/>
</dbReference>
<dbReference type="InterPro" id="IPR051547">
    <property type="entry name" value="TDP2-like"/>
</dbReference>
<dbReference type="GO" id="GO:0005737">
    <property type="term" value="C:cytoplasm"/>
    <property type="evidence" value="ECO:0007669"/>
    <property type="project" value="TreeGrafter"/>
</dbReference>
<dbReference type="PANTHER" id="PTHR15822:SF4">
    <property type="entry name" value="TYROSYL-DNA PHOSPHODIESTERASE 2"/>
    <property type="match status" value="1"/>
</dbReference>
<evidence type="ECO:0000256" key="7">
    <source>
        <dbReference type="ARBA" id="ARBA00022801"/>
    </source>
</evidence>
<dbReference type="InterPro" id="IPR036691">
    <property type="entry name" value="Endo/exonu/phosph_ase_sf"/>
</dbReference>
<dbReference type="InterPro" id="IPR005135">
    <property type="entry name" value="Endo/exonuclease/phosphatase"/>
</dbReference>
<sequence>MTTNGDENIEKQAILERFRDVTLTDVTTAVQILEASCWNMEVALDKYLSAKPDDMGTTGNPIEILDSPEKPPVQQSSLMQATSQDSQINTSDNLKLLSWNIDGLDGNQIRERTRYVISLIKERQPDVVFLQEVIDGTFQIFESQLQEYMVLRAYTGVAYFNAMLLRKATIKPTTEF</sequence>
<evidence type="ECO:0000256" key="3">
    <source>
        <dbReference type="ARBA" id="ARBA00004322"/>
    </source>
</evidence>
<organism evidence="13 14">
    <name type="scientific">Exaiptasia diaphana</name>
    <name type="common">Tropical sea anemone</name>
    <name type="synonym">Aiptasia pulchella</name>
    <dbReference type="NCBI Taxonomy" id="2652724"/>
    <lineage>
        <taxon>Eukaryota</taxon>
        <taxon>Metazoa</taxon>
        <taxon>Cnidaria</taxon>
        <taxon>Anthozoa</taxon>
        <taxon>Hexacorallia</taxon>
        <taxon>Actiniaria</taxon>
        <taxon>Aiptasiidae</taxon>
        <taxon>Exaiptasia</taxon>
    </lineage>
</organism>